<dbReference type="PANTHER" id="PTHR11228">
    <property type="entry name" value="RADICAL SAM DOMAIN PROTEIN"/>
    <property type="match status" value="1"/>
</dbReference>
<dbReference type="PROSITE" id="PS51918">
    <property type="entry name" value="RADICAL_SAM"/>
    <property type="match status" value="1"/>
</dbReference>
<dbReference type="SUPFAM" id="SSF102114">
    <property type="entry name" value="Radical SAM enzymes"/>
    <property type="match status" value="1"/>
</dbReference>
<dbReference type="NCBIfam" id="TIGR04085">
    <property type="entry name" value="rSAM_more_4Fe4S"/>
    <property type="match status" value="1"/>
</dbReference>
<dbReference type="InterPro" id="IPR058240">
    <property type="entry name" value="rSAM_sf"/>
</dbReference>
<dbReference type="Gene3D" id="3.20.20.70">
    <property type="entry name" value="Aldolase class I"/>
    <property type="match status" value="1"/>
</dbReference>
<dbReference type="OrthoDB" id="9782387at2"/>
<evidence type="ECO:0000259" key="6">
    <source>
        <dbReference type="PROSITE" id="PS51918"/>
    </source>
</evidence>
<keyword evidence="2" id="KW-0949">S-adenosyl-L-methionine</keyword>
<dbReference type="RefSeq" id="WP_008449139.1">
    <property type="nucleotide sequence ID" value="NZ_JRNU01000066.1"/>
</dbReference>
<name>A0A096AUV1_9BACT</name>
<evidence type="ECO:0000313" key="7">
    <source>
        <dbReference type="EMBL" id="KGF50838.1"/>
    </source>
</evidence>
<sequence>MKILLNPAYILKPDGDSVLLLGRTGLYSLSATANLSFTGVIHPLHAIILSFIDGSDYESVVSRVINFIPVERKFVESFILKLIDNPDDVGFVYEGVTIGFPKNLIISRFSYKNPFHRYNPSDFIIDRFNLKYRRHKTVSFITLMLNNICATQCYYCYADKRRPTNCTLPLSKILELIQEAKRLNVVSFDLIGGEVFLYPHWKELLFSLVENDYYPFVSTKIPLSKEDIDIFATYNLPLQFSLDSLISETLEKTLKVGKNYTNKVKSMLLYMEEKKIPVAIHSVLHQWNANLKDMSSLFDFLNERKNILYWKPDIGNESIYSLPKYRGKVTPPTDSLTELFNYFKHISVASKIEIKYQGLESPISEVDSANDLTTQEEKVKSFLNRAYCAGNFSQIFILPDGKVTICEELYWHPHFIIGDVERQSIDEIWNSDKALSLYHVKQSAISSKSKCHSCTLFERCRSEKQICYRDIIRKNGSKKWDLPDVNCPLQ</sequence>
<feature type="domain" description="Radical SAM core" evidence="6">
    <location>
        <begin position="133"/>
        <end position="355"/>
    </location>
</feature>
<evidence type="ECO:0000256" key="3">
    <source>
        <dbReference type="ARBA" id="ARBA00022723"/>
    </source>
</evidence>
<reference evidence="7 8" key="1">
    <citation type="submission" date="2014-07" db="EMBL/GenBank/DDBJ databases">
        <authorList>
            <person name="McCorrison J."/>
            <person name="Sanka R."/>
            <person name="Torralba M."/>
            <person name="Gillis M."/>
            <person name="Haft D.H."/>
            <person name="Methe B."/>
            <person name="Sutton G."/>
            <person name="Nelson K.E."/>
        </authorList>
    </citation>
    <scope>NUCLEOTIDE SEQUENCE [LARGE SCALE GENOMIC DNA]</scope>
    <source>
        <strain evidence="7 8">DNF00058</strain>
    </source>
</reference>
<protein>
    <submittedName>
        <fullName evidence="7">Radical SAM protein</fullName>
    </submittedName>
</protein>
<dbReference type="Proteomes" id="UP000029614">
    <property type="component" value="Unassembled WGS sequence"/>
</dbReference>
<dbReference type="SFLD" id="SFLDG01067">
    <property type="entry name" value="SPASM/twitch_domain_containing"/>
    <property type="match status" value="1"/>
</dbReference>
<accession>A0A096AUV1</accession>
<dbReference type="InterPro" id="IPR013785">
    <property type="entry name" value="Aldolase_TIM"/>
</dbReference>
<dbReference type="Pfam" id="PF04055">
    <property type="entry name" value="Radical_SAM"/>
    <property type="match status" value="1"/>
</dbReference>
<dbReference type="AlphaFoldDB" id="A0A096AUV1"/>
<dbReference type="InterPro" id="IPR050377">
    <property type="entry name" value="Radical_SAM_PqqE_MftC-like"/>
</dbReference>
<evidence type="ECO:0000256" key="4">
    <source>
        <dbReference type="ARBA" id="ARBA00023004"/>
    </source>
</evidence>
<dbReference type="PANTHER" id="PTHR11228:SF7">
    <property type="entry name" value="PQQA PEPTIDE CYCLASE"/>
    <property type="match status" value="1"/>
</dbReference>
<dbReference type="Pfam" id="PF13186">
    <property type="entry name" value="SPASM"/>
    <property type="match status" value="1"/>
</dbReference>
<evidence type="ECO:0000256" key="5">
    <source>
        <dbReference type="ARBA" id="ARBA00023014"/>
    </source>
</evidence>
<keyword evidence="4" id="KW-0408">Iron</keyword>
<evidence type="ECO:0000256" key="1">
    <source>
        <dbReference type="ARBA" id="ARBA00001966"/>
    </source>
</evidence>
<keyword evidence="8" id="KW-1185">Reference proteome</keyword>
<gene>
    <name evidence="7" type="ORF">HMPREF9302_09470</name>
</gene>
<dbReference type="CDD" id="cd01335">
    <property type="entry name" value="Radical_SAM"/>
    <property type="match status" value="1"/>
</dbReference>
<dbReference type="CDD" id="cd21109">
    <property type="entry name" value="SPASM"/>
    <property type="match status" value="1"/>
</dbReference>
<comment type="cofactor">
    <cofactor evidence="1">
        <name>[4Fe-4S] cluster</name>
        <dbReference type="ChEBI" id="CHEBI:49883"/>
    </cofactor>
</comment>
<dbReference type="GO" id="GO:0046872">
    <property type="term" value="F:metal ion binding"/>
    <property type="evidence" value="ECO:0007669"/>
    <property type="project" value="UniProtKB-KW"/>
</dbReference>
<dbReference type="InterPro" id="IPR023885">
    <property type="entry name" value="4Fe4S-binding_SPASM_dom"/>
</dbReference>
<dbReference type="SFLD" id="SFLDS00029">
    <property type="entry name" value="Radical_SAM"/>
    <property type="match status" value="1"/>
</dbReference>
<dbReference type="GO" id="GO:0051536">
    <property type="term" value="F:iron-sulfur cluster binding"/>
    <property type="evidence" value="ECO:0007669"/>
    <property type="project" value="UniProtKB-KW"/>
</dbReference>
<dbReference type="InterPro" id="IPR007197">
    <property type="entry name" value="rSAM"/>
</dbReference>
<keyword evidence="3" id="KW-0479">Metal-binding</keyword>
<dbReference type="GO" id="GO:0003824">
    <property type="term" value="F:catalytic activity"/>
    <property type="evidence" value="ECO:0007669"/>
    <property type="project" value="InterPro"/>
</dbReference>
<organism evidence="7 8">
    <name type="scientific">Prevotella amnii DNF00058</name>
    <dbReference type="NCBI Taxonomy" id="1401066"/>
    <lineage>
        <taxon>Bacteria</taxon>
        <taxon>Pseudomonadati</taxon>
        <taxon>Bacteroidota</taxon>
        <taxon>Bacteroidia</taxon>
        <taxon>Bacteroidales</taxon>
        <taxon>Prevotellaceae</taxon>
        <taxon>Prevotella</taxon>
    </lineage>
</organism>
<evidence type="ECO:0000256" key="2">
    <source>
        <dbReference type="ARBA" id="ARBA00022691"/>
    </source>
</evidence>
<dbReference type="EMBL" id="JRNU01000066">
    <property type="protein sequence ID" value="KGF50838.1"/>
    <property type="molecule type" value="Genomic_DNA"/>
</dbReference>
<proteinExistence type="predicted"/>
<evidence type="ECO:0000313" key="8">
    <source>
        <dbReference type="Proteomes" id="UP000029614"/>
    </source>
</evidence>
<keyword evidence="5" id="KW-0411">Iron-sulfur</keyword>
<dbReference type="GO" id="GO:0006783">
    <property type="term" value="P:heme biosynthetic process"/>
    <property type="evidence" value="ECO:0007669"/>
    <property type="project" value="TreeGrafter"/>
</dbReference>
<comment type="caution">
    <text evidence="7">The sequence shown here is derived from an EMBL/GenBank/DDBJ whole genome shotgun (WGS) entry which is preliminary data.</text>
</comment>